<proteinExistence type="predicted"/>
<dbReference type="PROSITE" id="PS51682">
    <property type="entry name" value="SAM_OMT_I"/>
    <property type="match status" value="1"/>
</dbReference>
<keyword evidence="1 4" id="KW-0489">Methyltransferase</keyword>
<gene>
    <name evidence="4" type="ORF">D6B99_11575</name>
</gene>
<accession>A0A386HQF7</accession>
<dbReference type="InterPro" id="IPR002935">
    <property type="entry name" value="SAM_O-MeTrfase"/>
</dbReference>
<dbReference type="InterPro" id="IPR050362">
    <property type="entry name" value="Cation-dep_OMT"/>
</dbReference>
<reference evidence="4 5" key="1">
    <citation type="submission" date="2018-09" db="EMBL/GenBank/DDBJ databases">
        <title>Arachidicoccus sp. nov., a bacterium isolated from soil.</title>
        <authorList>
            <person name="Weon H.-Y."/>
            <person name="Kwon S.-W."/>
            <person name="Lee S.A."/>
        </authorList>
    </citation>
    <scope>NUCLEOTIDE SEQUENCE [LARGE SCALE GENOMIC DNA]</scope>
    <source>
        <strain evidence="4 5">KIS59-12</strain>
    </source>
</reference>
<dbReference type="AlphaFoldDB" id="A0A386HQF7"/>
<dbReference type="SUPFAM" id="SSF53335">
    <property type="entry name" value="S-adenosyl-L-methionine-dependent methyltransferases"/>
    <property type="match status" value="1"/>
</dbReference>
<sequence>MDLINELAENYAAAYTSPEEALLQRINDETYATHAQPHMLSGHVQGRVLSFFSKMIQPKYILEIGTFTGYSALCLAEGLRNDGELHTIELREEDAILSQKNFDSSIYKNKIYLHNGNALEILPKLNYKWDLVFIDADKDNYIHYYELVINQLNDNGIILADNVLFHGQVLEEKIKGKNALAIDAFNKHVAEDHRCEQVLLTVRDGLLLIKKKK</sequence>
<evidence type="ECO:0000256" key="2">
    <source>
        <dbReference type="ARBA" id="ARBA00022679"/>
    </source>
</evidence>
<dbReference type="GO" id="GO:0008171">
    <property type="term" value="F:O-methyltransferase activity"/>
    <property type="evidence" value="ECO:0007669"/>
    <property type="project" value="InterPro"/>
</dbReference>
<dbReference type="Proteomes" id="UP000266118">
    <property type="component" value="Chromosome"/>
</dbReference>
<organism evidence="4 5">
    <name type="scientific">Arachidicoccus soli</name>
    <dbReference type="NCBI Taxonomy" id="2341117"/>
    <lineage>
        <taxon>Bacteria</taxon>
        <taxon>Pseudomonadati</taxon>
        <taxon>Bacteroidota</taxon>
        <taxon>Chitinophagia</taxon>
        <taxon>Chitinophagales</taxon>
        <taxon>Chitinophagaceae</taxon>
        <taxon>Arachidicoccus</taxon>
    </lineage>
</organism>
<dbReference type="Gene3D" id="3.40.50.150">
    <property type="entry name" value="Vaccinia Virus protein VP39"/>
    <property type="match status" value="1"/>
</dbReference>
<dbReference type="KEGG" id="ark:D6B99_11575"/>
<dbReference type="Pfam" id="PF01596">
    <property type="entry name" value="Methyltransf_3"/>
    <property type="match status" value="1"/>
</dbReference>
<dbReference type="OrthoDB" id="9799672at2"/>
<dbReference type="RefSeq" id="WP_119988526.1">
    <property type="nucleotide sequence ID" value="NZ_CP032489.1"/>
</dbReference>
<keyword evidence="2 4" id="KW-0808">Transferase</keyword>
<name>A0A386HQF7_9BACT</name>
<evidence type="ECO:0000256" key="1">
    <source>
        <dbReference type="ARBA" id="ARBA00022603"/>
    </source>
</evidence>
<dbReference type="PANTHER" id="PTHR10509">
    <property type="entry name" value="O-METHYLTRANSFERASE-RELATED"/>
    <property type="match status" value="1"/>
</dbReference>
<evidence type="ECO:0000313" key="5">
    <source>
        <dbReference type="Proteomes" id="UP000266118"/>
    </source>
</evidence>
<evidence type="ECO:0000313" key="4">
    <source>
        <dbReference type="EMBL" id="AYD48178.1"/>
    </source>
</evidence>
<protein>
    <submittedName>
        <fullName evidence="4">O-methyltransferase</fullName>
    </submittedName>
</protein>
<dbReference type="EMBL" id="CP032489">
    <property type="protein sequence ID" value="AYD48178.1"/>
    <property type="molecule type" value="Genomic_DNA"/>
</dbReference>
<dbReference type="PANTHER" id="PTHR10509:SF14">
    <property type="entry name" value="CAFFEOYL-COA O-METHYLTRANSFERASE 3-RELATED"/>
    <property type="match status" value="1"/>
</dbReference>
<keyword evidence="3" id="KW-0949">S-adenosyl-L-methionine</keyword>
<dbReference type="GO" id="GO:0032259">
    <property type="term" value="P:methylation"/>
    <property type="evidence" value="ECO:0007669"/>
    <property type="project" value="UniProtKB-KW"/>
</dbReference>
<dbReference type="InterPro" id="IPR029063">
    <property type="entry name" value="SAM-dependent_MTases_sf"/>
</dbReference>
<keyword evidence="5" id="KW-1185">Reference proteome</keyword>
<evidence type="ECO:0000256" key="3">
    <source>
        <dbReference type="ARBA" id="ARBA00022691"/>
    </source>
</evidence>
<dbReference type="GO" id="GO:0008757">
    <property type="term" value="F:S-adenosylmethionine-dependent methyltransferase activity"/>
    <property type="evidence" value="ECO:0007669"/>
    <property type="project" value="TreeGrafter"/>
</dbReference>